<feature type="region of interest" description="Disordered" evidence="7">
    <location>
        <begin position="1"/>
        <end position="27"/>
    </location>
</feature>
<evidence type="ECO:0000313" key="9">
    <source>
        <dbReference type="Proteomes" id="UP001152795"/>
    </source>
</evidence>
<evidence type="ECO:0000256" key="4">
    <source>
        <dbReference type="ARBA" id="ARBA00022552"/>
    </source>
</evidence>
<dbReference type="GO" id="GO:0005730">
    <property type="term" value="C:nucleolus"/>
    <property type="evidence" value="ECO:0007669"/>
    <property type="project" value="UniProtKB-SubCell"/>
</dbReference>
<keyword evidence="9" id="KW-1185">Reference proteome</keyword>
<reference evidence="8" key="1">
    <citation type="submission" date="2020-04" db="EMBL/GenBank/DDBJ databases">
        <authorList>
            <person name="Alioto T."/>
            <person name="Alioto T."/>
            <person name="Gomez Garrido J."/>
        </authorList>
    </citation>
    <scope>NUCLEOTIDE SEQUENCE</scope>
    <source>
        <strain evidence="8">A484AB</strain>
    </source>
</reference>
<organism evidence="8 9">
    <name type="scientific">Paramuricea clavata</name>
    <name type="common">Red gorgonian</name>
    <name type="synonym">Violescent sea-whip</name>
    <dbReference type="NCBI Taxonomy" id="317549"/>
    <lineage>
        <taxon>Eukaryota</taxon>
        <taxon>Metazoa</taxon>
        <taxon>Cnidaria</taxon>
        <taxon>Anthozoa</taxon>
        <taxon>Octocorallia</taxon>
        <taxon>Malacalcyonacea</taxon>
        <taxon>Plexauridae</taxon>
        <taxon>Paramuricea</taxon>
    </lineage>
</organism>
<protein>
    <recommendedName>
        <fullName evidence="6">rRNA biogenesis protein RRP36</fullName>
    </recommendedName>
</protein>
<sequence length="84" mass="10347">EQAEKSRNLKKIRKEKQKERSQKELSLIKQGKRPFYLKKSERKKLELAEKYKTLKGSKKLDQYMNKKRKKNAMKQRKRLPKERE</sequence>
<keyword evidence="5 6" id="KW-0539">Nucleus</keyword>
<dbReference type="InterPro" id="IPR009292">
    <property type="entry name" value="RRP36"/>
</dbReference>
<evidence type="ECO:0000256" key="3">
    <source>
        <dbReference type="ARBA" id="ARBA00022517"/>
    </source>
</evidence>
<evidence type="ECO:0000256" key="7">
    <source>
        <dbReference type="SAM" id="MobiDB-lite"/>
    </source>
</evidence>
<comment type="caution">
    <text evidence="8">The sequence shown here is derived from an EMBL/GenBank/DDBJ whole genome shotgun (WGS) entry which is preliminary data.</text>
</comment>
<dbReference type="EMBL" id="CACRXK020018002">
    <property type="protein sequence ID" value="CAB4031946.1"/>
    <property type="molecule type" value="Genomic_DNA"/>
</dbReference>
<accession>A0A6S7JHT2</accession>
<keyword evidence="6" id="KW-0687">Ribonucleoprotein</keyword>
<evidence type="ECO:0000256" key="6">
    <source>
        <dbReference type="RuleBase" id="RU368027"/>
    </source>
</evidence>
<comment type="subcellular location">
    <subcellularLocation>
        <location evidence="1 6">Nucleus</location>
        <location evidence="1 6">Nucleolus</location>
    </subcellularLocation>
</comment>
<feature type="compositionally biased region" description="Basic residues" evidence="7">
    <location>
        <begin position="65"/>
        <end position="84"/>
    </location>
</feature>
<dbReference type="PANTHER" id="PTHR21738">
    <property type="entry name" value="RIBOSOMAL RNA PROCESSING PROTEIN 36 HOMOLOG"/>
    <property type="match status" value="1"/>
</dbReference>
<dbReference type="AlphaFoldDB" id="A0A6S7JHT2"/>
<dbReference type="Pfam" id="PF06102">
    <property type="entry name" value="RRP36"/>
    <property type="match status" value="1"/>
</dbReference>
<dbReference type="OrthoDB" id="448446at2759"/>
<keyword evidence="3 6" id="KW-0690">Ribosome biogenesis</keyword>
<dbReference type="GO" id="GO:0000462">
    <property type="term" value="P:maturation of SSU-rRNA from tricistronic rRNA transcript (SSU-rRNA, 5.8S rRNA, LSU-rRNA)"/>
    <property type="evidence" value="ECO:0007669"/>
    <property type="project" value="TreeGrafter"/>
</dbReference>
<evidence type="ECO:0000313" key="8">
    <source>
        <dbReference type="EMBL" id="CAB4031946.1"/>
    </source>
</evidence>
<evidence type="ECO:0000256" key="5">
    <source>
        <dbReference type="ARBA" id="ARBA00023242"/>
    </source>
</evidence>
<proteinExistence type="inferred from homology"/>
<gene>
    <name evidence="8" type="ORF">PACLA_8A034238</name>
</gene>
<comment type="similarity">
    <text evidence="2 6">Belongs to the RRP36 family.</text>
</comment>
<keyword evidence="4 6" id="KW-0698">rRNA processing</keyword>
<dbReference type="PANTHER" id="PTHR21738:SF0">
    <property type="entry name" value="RIBOSOMAL RNA PROCESSING PROTEIN 36 HOMOLOG"/>
    <property type="match status" value="1"/>
</dbReference>
<evidence type="ECO:0000256" key="2">
    <source>
        <dbReference type="ARBA" id="ARBA00009418"/>
    </source>
</evidence>
<name>A0A6S7JHT2_PARCT</name>
<dbReference type="GO" id="GO:0030686">
    <property type="term" value="C:90S preribosome"/>
    <property type="evidence" value="ECO:0007669"/>
    <property type="project" value="TreeGrafter"/>
</dbReference>
<feature type="region of interest" description="Disordered" evidence="7">
    <location>
        <begin position="58"/>
        <end position="84"/>
    </location>
</feature>
<dbReference type="Proteomes" id="UP001152795">
    <property type="component" value="Unassembled WGS sequence"/>
</dbReference>
<evidence type="ECO:0000256" key="1">
    <source>
        <dbReference type="ARBA" id="ARBA00004604"/>
    </source>
</evidence>
<comment type="subunit">
    <text evidence="6">Associates with 90S and pre-40S pre-ribosomal particles.</text>
</comment>
<feature type="non-terminal residue" evidence="8">
    <location>
        <position position="1"/>
    </location>
</feature>
<comment type="function">
    <text evidence="6">Component of the 90S pre-ribosome involved in the maturation of rRNAs. Required for early cleavages of the pre-RNAs in the 40S ribosomal subunit maturation pathway.</text>
</comment>